<dbReference type="Proteomes" id="UP001140949">
    <property type="component" value="Unassembled WGS sequence"/>
</dbReference>
<accession>A0AAX6F159</accession>
<proteinExistence type="predicted"/>
<name>A0AAX6F159_IRIPA</name>
<protein>
    <submittedName>
        <fullName evidence="1">Regulatory-associated protein of TOR 2 isoform X2</fullName>
    </submittedName>
</protein>
<keyword evidence="2" id="KW-1185">Reference proteome</keyword>
<organism evidence="1 2">
    <name type="scientific">Iris pallida</name>
    <name type="common">Sweet iris</name>
    <dbReference type="NCBI Taxonomy" id="29817"/>
    <lineage>
        <taxon>Eukaryota</taxon>
        <taxon>Viridiplantae</taxon>
        <taxon>Streptophyta</taxon>
        <taxon>Embryophyta</taxon>
        <taxon>Tracheophyta</taxon>
        <taxon>Spermatophyta</taxon>
        <taxon>Magnoliopsida</taxon>
        <taxon>Liliopsida</taxon>
        <taxon>Asparagales</taxon>
        <taxon>Iridaceae</taxon>
        <taxon>Iridoideae</taxon>
        <taxon>Irideae</taxon>
        <taxon>Iris</taxon>
    </lineage>
</organism>
<reference evidence="1" key="1">
    <citation type="journal article" date="2023" name="GigaByte">
        <title>Genome assembly of the bearded iris, Iris pallida Lam.</title>
        <authorList>
            <person name="Bruccoleri R.E."/>
            <person name="Oakeley E.J."/>
            <person name="Faust A.M.E."/>
            <person name="Altorfer M."/>
            <person name="Dessus-Babus S."/>
            <person name="Burckhardt D."/>
            <person name="Oertli M."/>
            <person name="Naumann U."/>
            <person name="Petersen F."/>
            <person name="Wong J."/>
        </authorList>
    </citation>
    <scope>NUCLEOTIDE SEQUENCE</scope>
    <source>
        <strain evidence="1">GSM-AAB239-AS_SAM_17_03QT</strain>
    </source>
</reference>
<gene>
    <name evidence="1" type="ORF">M6B38_157385</name>
</gene>
<sequence>MCHLLLPPRFGCGVREIAGEPSWKRQGITTAIPFLPPPYMSQLRGAASQRRLWKQHRASSKPL</sequence>
<dbReference type="EMBL" id="JANAVB010032618">
    <property type="protein sequence ID" value="KAJ6810024.1"/>
    <property type="molecule type" value="Genomic_DNA"/>
</dbReference>
<comment type="caution">
    <text evidence="1">The sequence shown here is derived from an EMBL/GenBank/DDBJ whole genome shotgun (WGS) entry which is preliminary data.</text>
</comment>
<evidence type="ECO:0000313" key="2">
    <source>
        <dbReference type="Proteomes" id="UP001140949"/>
    </source>
</evidence>
<dbReference type="AlphaFoldDB" id="A0AAX6F159"/>
<evidence type="ECO:0000313" key="1">
    <source>
        <dbReference type="EMBL" id="KAJ6810024.1"/>
    </source>
</evidence>
<reference evidence="1" key="2">
    <citation type="submission" date="2023-04" db="EMBL/GenBank/DDBJ databases">
        <authorList>
            <person name="Bruccoleri R.E."/>
            <person name="Oakeley E.J."/>
            <person name="Faust A.-M."/>
            <person name="Dessus-Babus S."/>
            <person name="Altorfer M."/>
            <person name="Burckhardt D."/>
            <person name="Oertli M."/>
            <person name="Naumann U."/>
            <person name="Petersen F."/>
            <person name="Wong J."/>
        </authorList>
    </citation>
    <scope>NUCLEOTIDE SEQUENCE</scope>
    <source>
        <strain evidence="1">GSM-AAB239-AS_SAM_17_03QT</strain>
        <tissue evidence="1">Leaf</tissue>
    </source>
</reference>